<proteinExistence type="predicted"/>
<evidence type="ECO:0000313" key="1">
    <source>
        <dbReference type="EMBL" id="OAE26329.1"/>
    </source>
</evidence>
<dbReference type="Proteomes" id="UP000077202">
    <property type="component" value="Unassembled WGS sequence"/>
</dbReference>
<accession>A0A176VZW2</accession>
<dbReference type="AlphaFoldDB" id="A0A176VZW2"/>
<sequence>MMGPSAPGGSHLVATLEIFTSDSRGLISASSSPHFAGGRSSLFRHVCGIERRVSVQGMKCGAARAAVSKQKKKAKVQKRSVAGDKQWKFDELMLVWDDAFQKFCDDSGIASSLLSLSREGLVQNGRGCILMEEAVNTRSRGAASGFSNKSRYSSSASPELPFYVSSGWNACYVPLEFINDPFKAPESSVNSVTSVEEGDSISVVDQAKLLSVLKGMDRTRLQGLLTERGQGPEDAGGEEPYDPTQDEVVIMFAVTVDGQQAVGADVLKAYPAEGLETSTSSGVEVRPNLDVRRGRCRLTVMLSFSKNTPDSSQVVVVFAFVLALEGKLEVMNEDIPAPKKLIIHMPLTLNSKANLVRVVCPPLAMTFEEVMDILSICDGIKIESSGNRTVIESNLLCIRKERERGREEKGGGGVRSVDLGSATRQISVHPPQKVPAVEHSYQDEQERTLGGMAGPIGGGLYSFSWHLVLHLASGSDIPTQSFMDMWIANEGAITPSHTRALAAALAAAITARKLMDFVSSVLASELMAGGSEVVMERES</sequence>
<reference evidence="1" key="1">
    <citation type="submission" date="2016-03" db="EMBL/GenBank/DDBJ databases">
        <title>Mechanisms controlling the formation of the plant cell surface in tip-growing cells are functionally conserved among land plants.</title>
        <authorList>
            <person name="Honkanen S."/>
            <person name="Jones V.A."/>
            <person name="Morieri G."/>
            <person name="Champion C."/>
            <person name="Hetherington A.J."/>
            <person name="Kelly S."/>
            <person name="Saint-Marcoux D."/>
            <person name="Proust H."/>
            <person name="Prescott H."/>
            <person name="Dolan L."/>
        </authorList>
    </citation>
    <scope>NUCLEOTIDE SEQUENCE [LARGE SCALE GENOMIC DNA]</scope>
    <source>
        <tissue evidence="1">Whole gametophyte</tissue>
    </source>
</reference>
<dbReference type="EMBL" id="LVLJ01002192">
    <property type="protein sequence ID" value="OAE26329.1"/>
    <property type="molecule type" value="Genomic_DNA"/>
</dbReference>
<evidence type="ECO:0000313" key="2">
    <source>
        <dbReference type="Proteomes" id="UP000077202"/>
    </source>
</evidence>
<protein>
    <submittedName>
        <fullName evidence="1">Uncharacterized protein</fullName>
    </submittedName>
</protein>
<gene>
    <name evidence="1" type="ORF">AXG93_583s1050</name>
</gene>
<comment type="caution">
    <text evidence="1">The sequence shown here is derived from an EMBL/GenBank/DDBJ whole genome shotgun (WGS) entry which is preliminary data.</text>
</comment>
<name>A0A176VZW2_MARPO</name>
<organism evidence="1 2">
    <name type="scientific">Marchantia polymorpha subsp. ruderalis</name>
    <dbReference type="NCBI Taxonomy" id="1480154"/>
    <lineage>
        <taxon>Eukaryota</taxon>
        <taxon>Viridiplantae</taxon>
        <taxon>Streptophyta</taxon>
        <taxon>Embryophyta</taxon>
        <taxon>Marchantiophyta</taxon>
        <taxon>Marchantiopsida</taxon>
        <taxon>Marchantiidae</taxon>
        <taxon>Marchantiales</taxon>
        <taxon>Marchantiaceae</taxon>
        <taxon>Marchantia</taxon>
    </lineage>
</organism>
<keyword evidence="2" id="KW-1185">Reference proteome</keyword>